<keyword evidence="2" id="KW-0808">Transferase</keyword>
<keyword evidence="3" id="KW-1185">Reference proteome</keyword>
<dbReference type="InterPro" id="IPR013216">
    <property type="entry name" value="Methyltransf_11"/>
</dbReference>
<name>A0A7G9SLI9_9GAMM</name>
<dbReference type="Gene3D" id="3.40.50.150">
    <property type="entry name" value="Vaccinia Virus protein VP39"/>
    <property type="match status" value="1"/>
</dbReference>
<reference evidence="2 3" key="1">
    <citation type="submission" date="2020-08" db="EMBL/GenBank/DDBJ databases">
        <title>Genome sequence of Thermomonas carbonis KCTC 42013T.</title>
        <authorList>
            <person name="Hyun D.-W."/>
            <person name="Bae J.-W."/>
        </authorList>
    </citation>
    <scope>NUCLEOTIDE SEQUENCE [LARGE SCALE GENOMIC DNA]</scope>
    <source>
        <strain evidence="2 3">KCTC 42013</strain>
    </source>
</reference>
<evidence type="ECO:0000259" key="1">
    <source>
        <dbReference type="Pfam" id="PF08241"/>
    </source>
</evidence>
<dbReference type="Pfam" id="PF08241">
    <property type="entry name" value="Methyltransf_11"/>
    <property type="match status" value="1"/>
</dbReference>
<proteinExistence type="predicted"/>
<dbReference type="InterPro" id="IPR029063">
    <property type="entry name" value="SAM-dependent_MTases_sf"/>
</dbReference>
<keyword evidence="2" id="KW-0489">Methyltransferase</keyword>
<feature type="domain" description="Methyltransferase type 11" evidence="1">
    <location>
        <begin position="49"/>
        <end position="147"/>
    </location>
</feature>
<dbReference type="AlphaFoldDB" id="A0A7G9SLI9"/>
<organism evidence="2 3">
    <name type="scientific">Thermomonas carbonis</name>
    <dbReference type="NCBI Taxonomy" id="1463158"/>
    <lineage>
        <taxon>Bacteria</taxon>
        <taxon>Pseudomonadati</taxon>
        <taxon>Pseudomonadota</taxon>
        <taxon>Gammaproteobacteria</taxon>
        <taxon>Lysobacterales</taxon>
        <taxon>Lysobacteraceae</taxon>
        <taxon>Thermomonas</taxon>
    </lineage>
</organism>
<dbReference type="KEGG" id="tcn:H9L16_08085"/>
<dbReference type="PANTHER" id="PTHR43591">
    <property type="entry name" value="METHYLTRANSFERASE"/>
    <property type="match status" value="1"/>
</dbReference>
<evidence type="ECO:0000313" key="2">
    <source>
        <dbReference type="EMBL" id="QNN68714.1"/>
    </source>
</evidence>
<dbReference type="CDD" id="cd02440">
    <property type="entry name" value="AdoMet_MTases"/>
    <property type="match status" value="1"/>
</dbReference>
<protein>
    <submittedName>
        <fullName evidence="2">Class I SAM-dependent methyltransferase</fullName>
    </submittedName>
</protein>
<dbReference type="SUPFAM" id="SSF53335">
    <property type="entry name" value="S-adenosyl-L-methionine-dependent methyltransferases"/>
    <property type="match status" value="1"/>
</dbReference>
<dbReference type="GO" id="GO:0032259">
    <property type="term" value="P:methylation"/>
    <property type="evidence" value="ECO:0007669"/>
    <property type="project" value="UniProtKB-KW"/>
</dbReference>
<evidence type="ECO:0000313" key="3">
    <source>
        <dbReference type="Proteomes" id="UP000515804"/>
    </source>
</evidence>
<gene>
    <name evidence="2" type="ORF">H9L16_08085</name>
</gene>
<dbReference type="RefSeq" id="WP_187551222.1">
    <property type="nucleotide sequence ID" value="NZ_BMZL01000002.1"/>
</dbReference>
<dbReference type="Proteomes" id="UP000515804">
    <property type="component" value="Chromosome"/>
</dbReference>
<dbReference type="EMBL" id="CP060719">
    <property type="protein sequence ID" value="QNN68714.1"/>
    <property type="molecule type" value="Genomic_DNA"/>
</dbReference>
<dbReference type="PANTHER" id="PTHR43591:SF110">
    <property type="entry name" value="RHODANESE DOMAIN-CONTAINING PROTEIN"/>
    <property type="match status" value="1"/>
</dbReference>
<sequence>MTDRNFDRSRAFEALYPEHEFGGYTNQDGAVAFYSRVQSLLRRDSIVCDFGCGRGFHKDLYRGFARDVQVFTRKAKHVVGVDVDSYAAENPYIDEFRLISPMDAPLPLASESVDLVVTEWVVEHLPNPRDSLDELSRVIKPGGFLCIRTPNLWHYSCLAALMIPDRLHYKVRQLLRQPHESEDVFPTLYRANTRGLLASMLEERGFDAVVYRHRGPSHLTEAGRFLGQIGEWIERFSPAVFHHELHAFARKRVTTPAGSS</sequence>
<accession>A0A7G9SLI9</accession>
<dbReference type="GO" id="GO:0008757">
    <property type="term" value="F:S-adenosylmethionine-dependent methyltransferase activity"/>
    <property type="evidence" value="ECO:0007669"/>
    <property type="project" value="InterPro"/>
</dbReference>